<organism evidence="1 2">
    <name type="scientific">Echinococcus canadensis</name>
    <dbReference type="NCBI Taxonomy" id="519352"/>
    <lineage>
        <taxon>Eukaryota</taxon>
        <taxon>Metazoa</taxon>
        <taxon>Spiralia</taxon>
        <taxon>Lophotrochozoa</taxon>
        <taxon>Platyhelminthes</taxon>
        <taxon>Cestoda</taxon>
        <taxon>Eucestoda</taxon>
        <taxon>Cyclophyllidea</taxon>
        <taxon>Taeniidae</taxon>
        <taxon>Echinococcus</taxon>
        <taxon>Echinococcus canadensis group</taxon>
    </lineage>
</organism>
<evidence type="ECO:0000313" key="2">
    <source>
        <dbReference type="WBParaSite" id="maker-E.canG7_contigs_8635-snap-gene-0.2-mRNA-1"/>
    </source>
</evidence>
<protein>
    <submittedName>
        <fullName evidence="2">Uncharacterized protein</fullName>
    </submittedName>
</protein>
<evidence type="ECO:0000313" key="1">
    <source>
        <dbReference type="Proteomes" id="UP000887562"/>
    </source>
</evidence>
<sequence length="62" mass="6869">MQTCISKRRSASQSVGALLEQGRISNKTRNELSGIECTNEKTTLKTAKKEGSFPIEEISRLI</sequence>
<accession>A0A915EW52</accession>
<dbReference type="WBParaSite" id="maker-E.canG7_contigs_8635-snap-gene-0.2-mRNA-1">
    <property type="protein sequence ID" value="maker-E.canG7_contigs_8635-snap-gene-0.2-mRNA-1"/>
    <property type="gene ID" value="EcG7_10106"/>
</dbReference>
<proteinExistence type="predicted"/>
<dbReference type="Proteomes" id="UP000887562">
    <property type="component" value="Unplaced"/>
</dbReference>
<reference evidence="2" key="1">
    <citation type="submission" date="2022-11" db="UniProtKB">
        <authorList>
            <consortium name="WormBaseParasite"/>
        </authorList>
    </citation>
    <scope>IDENTIFICATION</scope>
</reference>
<dbReference type="AlphaFoldDB" id="A0A915EW52"/>
<keyword evidence="1" id="KW-1185">Reference proteome</keyword>
<name>A0A915EW52_9CEST</name>